<keyword evidence="2" id="KW-1185">Reference proteome</keyword>
<evidence type="ECO:0000313" key="1">
    <source>
        <dbReference type="EMBL" id="MFC3880975.1"/>
    </source>
</evidence>
<gene>
    <name evidence="1" type="ORF">ACFOSV_12335</name>
</gene>
<proteinExistence type="predicted"/>
<dbReference type="Proteomes" id="UP001595805">
    <property type="component" value="Unassembled WGS sequence"/>
</dbReference>
<comment type="caution">
    <text evidence="1">The sequence shown here is derived from an EMBL/GenBank/DDBJ whole genome shotgun (WGS) entry which is preliminary data.</text>
</comment>
<dbReference type="Gene3D" id="2.60.40.1120">
    <property type="entry name" value="Carboxypeptidase-like, regulatory domain"/>
    <property type="match status" value="1"/>
</dbReference>
<evidence type="ECO:0000313" key="2">
    <source>
        <dbReference type="Proteomes" id="UP001595805"/>
    </source>
</evidence>
<organism evidence="1 2">
    <name type="scientific">Algoriphagus namhaensis</name>
    <dbReference type="NCBI Taxonomy" id="915353"/>
    <lineage>
        <taxon>Bacteria</taxon>
        <taxon>Pseudomonadati</taxon>
        <taxon>Bacteroidota</taxon>
        <taxon>Cytophagia</taxon>
        <taxon>Cytophagales</taxon>
        <taxon>Cyclobacteriaceae</taxon>
        <taxon>Algoriphagus</taxon>
    </lineage>
</organism>
<dbReference type="SUPFAM" id="SSF49464">
    <property type="entry name" value="Carboxypeptidase regulatory domain-like"/>
    <property type="match status" value="1"/>
</dbReference>
<reference evidence="2" key="1">
    <citation type="journal article" date="2019" name="Int. J. Syst. Evol. Microbiol.">
        <title>The Global Catalogue of Microorganisms (GCM) 10K type strain sequencing project: providing services to taxonomists for standard genome sequencing and annotation.</title>
        <authorList>
            <consortium name="The Broad Institute Genomics Platform"/>
            <consortium name="The Broad Institute Genome Sequencing Center for Infectious Disease"/>
            <person name="Wu L."/>
            <person name="Ma J."/>
        </authorList>
    </citation>
    <scope>NUCLEOTIDE SEQUENCE [LARGE SCALE GENOMIC DNA]</scope>
    <source>
        <strain evidence="2">CCUG 60523</strain>
    </source>
</reference>
<protein>
    <submittedName>
        <fullName evidence="1">Carboxypeptidase-like regulatory domain-containing protein</fullName>
    </submittedName>
</protein>
<dbReference type="EMBL" id="JBHRZS010000007">
    <property type="protein sequence ID" value="MFC3880975.1"/>
    <property type="molecule type" value="Genomic_DNA"/>
</dbReference>
<accession>A0ABV8ATN2</accession>
<sequence>MAVDSQRRNSPSSFWNLNGMSKEILLSFILFFCVGFAMGQHKFYGRVVEANTMEPIPYATIFLTNTTYGVAANLDGEFELEIPSGNYEVIARLLGYEPITFAINTSNLAPNGYRIELIPVEKDLELVEVEEERDPIWYRNLARFKQHFIGLSENAEKTTILNEQVLLMDSETDPDVLQVKAKDMIQIQNENLGYQIEYLLSQFTLNTKEGKILYGGNPLFISDSTATGSQQKRWEKNRKEAYYGSIQHLMQSLYYDKSEEEGYEFRLIREIPNPERPTDEEIALAKELLKTESDKDKRDSLITNLIMKEPLSPTVRQLINQPLEPENFVSRDSLGRVFLQIEDFLQVTYTREKESKNFTGSAYVSQRGAQVSIIDQITETLEIYVNGSYSDTFGLMFEGYMAWEKVADLMPLDYLPEEVSWKDQ</sequence>
<dbReference type="RefSeq" id="WP_377906319.1">
    <property type="nucleotide sequence ID" value="NZ_JBHRZS010000007.1"/>
</dbReference>
<dbReference type="InterPro" id="IPR008969">
    <property type="entry name" value="CarboxyPept-like_regulatory"/>
</dbReference>
<name>A0ABV8ATN2_9BACT</name>
<dbReference type="Pfam" id="PF13715">
    <property type="entry name" value="CarbopepD_reg_2"/>
    <property type="match status" value="1"/>
</dbReference>